<dbReference type="SUPFAM" id="SSF53474">
    <property type="entry name" value="alpha/beta-Hydrolases"/>
    <property type="match status" value="1"/>
</dbReference>
<reference evidence="2 3" key="1">
    <citation type="journal article" date="2019" name="Emerg. Microbes Infect.">
        <title>Comprehensive subspecies identification of 175 nontuberculous mycobacteria species based on 7547 genomic profiles.</title>
        <authorList>
            <person name="Matsumoto Y."/>
            <person name="Kinjo T."/>
            <person name="Motooka D."/>
            <person name="Nabeya D."/>
            <person name="Jung N."/>
            <person name="Uechi K."/>
            <person name="Horii T."/>
            <person name="Iida T."/>
            <person name="Fujita J."/>
            <person name="Nakamura S."/>
        </authorList>
    </citation>
    <scope>NUCLEOTIDE SEQUENCE [LARGE SCALE GENOMIC DNA]</scope>
    <source>
        <strain evidence="2 3">JCM 18439</strain>
    </source>
</reference>
<proteinExistence type="predicted"/>
<accession>A0A7I7RGG1</accession>
<dbReference type="OrthoDB" id="9801217at2"/>
<evidence type="ECO:0000313" key="3">
    <source>
        <dbReference type="Proteomes" id="UP000466431"/>
    </source>
</evidence>
<sequence>MRLARRRASQSPRTKWDCFTAEGSAAPTIVAVVPDWKADVLPGYWQHTMALGTDPDGEGELVATLVRRGEPDPSATRAVLLVHGFTDYFFNTELADHFAVRGFAFYAVDLHKCGRSWREGQTPHFTTDLTRYHVELERALDIIASVSPAEVLVYGHSAGGLIVSLWLDRLRSRGLTGRKRVGGLVLNSPWLDLQGPSILRAAPTRAALGAVSRFRKRLVVRPPTEGGYGTTLHRDYHGDFDYDLRWKPIGGFPVRTGWIHAIRRGHAKLHRGLDVGVPNLILRSDRSVREARDPDSIQRGDAVLDVRQIARWAGCIGNRTTVVPIVDAKHDVFLSMPEPRQAAYDELTGWLNWYLTHRSDTTTQSRGG</sequence>
<dbReference type="Gene3D" id="3.40.50.1820">
    <property type="entry name" value="alpha/beta hydrolase"/>
    <property type="match status" value="1"/>
</dbReference>
<gene>
    <name evidence="2" type="ORF">MCEL_14510</name>
</gene>
<dbReference type="AlphaFoldDB" id="A0A7I7RGG1"/>
<evidence type="ECO:0000313" key="2">
    <source>
        <dbReference type="EMBL" id="BBY43156.1"/>
    </source>
</evidence>
<dbReference type="GO" id="GO:0016787">
    <property type="term" value="F:hydrolase activity"/>
    <property type="evidence" value="ECO:0007669"/>
    <property type="project" value="UniProtKB-KW"/>
</dbReference>
<keyword evidence="2" id="KW-0378">Hydrolase</keyword>
<dbReference type="InterPro" id="IPR029058">
    <property type="entry name" value="AB_hydrolase_fold"/>
</dbReference>
<evidence type="ECO:0000259" key="1">
    <source>
        <dbReference type="Pfam" id="PF12146"/>
    </source>
</evidence>
<keyword evidence="3" id="KW-1185">Reference proteome</keyword>
<dbReference type="Pfam" id="PF12146">
    <property type="entry name" value="Hydrolase_4"/>
    <property type="match status" value="1"/>
</dbReference>
<protein>
    <submittedName>
        <fullName evidence="2">Alpha/beta hydrolase</fullName>
    </submittedName>
</protein>
<dbReference type="InterPro" id="IPR022742">
    <property type="entry name" value="Hydrolase_4"/>
</dbReference>
<dbReference type="EMBL" id="AP022591">
    <property type="protein sequence ID" value="BBY43156.1"/>
    <property type="molecule type" value="Genomic_DNA"/>
</dbReference>
<feature type="domain" description="Serine aminopeptidase S33" evidence="1">
    <location>
        <begin position="75"/>
        <end position="223"/>
    </location>
</feature>
<dbReference type="Proteomes" id="UP000466431">
    <property type="component" value="Chromosome"/>
</dbReference>
<dbReference type="KEGG" id="mcee:MCEL_14510"/>
<organism evidence="2 3">
    <name type="scientific">Mycolicibacterium celeriflavum</name>
    <name type="common">Mycobacterium celeriflavum</name>
    <dbReference type="NCBI Taxonomy" id="1249101"/>
    <lineage>
        <taxon>Bacteria</taxon>
        <taxon>Bacillati</taxon>
        <taxon>Actinomycetota</taxon>
        <taxon>Actinomycetes</taxon>
        <taxon>Mycobacteriales</taxon>
        <taxon>Mycobacteriaceae</taxon>
        <taxon>Mycolicibacterium</taxon>
    </lineage>
</organism>
<name>A0A7I7RGG1_MYCCF</name>